<dbReference type="OrthoDB" id="7053439at2"/>
<feature type="domain" description="Protein NO VEIN C-terminal" evidence="1">
    <location>
        <begin position="202"/>
        <end position="291"/>
    </location>
</feature>
<dbReference type="AlphaFoldDB" id="A0A3T0KP33"/>
<evidence type="ECO:0000259" key="1">
    <source>
        <dbReference type="Pfam" id="PF13020"/>
    </source>
</evidence>
<dbReference type="Proteomes" id="UP000283095">
    <property type="component" value="Chromosome"/>
</dbReference>
<name>A0A3T0KP33_9BACI</name>
<evidence type="ECO:0000313" key="3">
    <source>
        <dbReference type="Proteomes" id="UP000283095"/>
    </source>
</evidence>
<evidence type="ECO:0000313" key="2">
    <source>
        <dbReference type="EMBL" id="AZV42018.1"/>
    </source>
</evidence>
<gene>
    <name evidence="2" type="ORF">BAOM_1408</name>
</gene>
<dbReference type="GO" id="GO:0004519">
    <property type="term" value="F:endonuclease activity"/>
    <property type="evidence" value="ECO:0007669"/>
    <property type="project" value="UniProtKB-KW"/>
</dbReference>
<keyword evidence="2" id="KW-0378">Hydrolase</keyword>
<accession>A0A3T0KP33</accession>
<dbReference type="RefSeq" id="WP_127759588.1">
    <property type="nucleotide sequence ID" value="NZ_CP026095.1"/>
</dbReference>
<dbReference type="KEGG" id="pasa:BAOM_1408"/>
<dbReference type="Pfam" id="PF13020">
    <property type="entry name" value="NOV_C"/>
    <property type="match status" value="1"/>
</dbReference>
<keyword evidence="2" id="KW-0540">Nuclease</keyword>
<keyword evidence="2" id="KW-0255">Endonuclease</keyword>
<protein>
    <submittedName>
        <fullName evidence="2">Restriction endonuclease</fullName>
    </submittedName>
</protein>
<organism evidence="2 3">
    <name type="scientific">Peribacillus asahii</name>
    <dbReference type="NCBI Taxonomy" id="228899"/>
    <lineage>
        <taxon>Bacteria</taxon>
        <taxon>Bacillati</taxon>
        <taxon>Bacillota</taxon>
        <taxon>Bacilli</taxon>
        <taxon>Bacillales</taxon>
        <taxon>Bacillaceae</taxon>
        <taxon>Peribacillus</taxon>
    </lineage>
</organism>
<dbReference type="EMBL" id="CP026095">
    <property type="protein sequence ID" value="AZV42018.1"/>
    <property type="molecule type" value="Genomic_DNA"/>
</dbReference>
<proteinExistence type="predicted"/>
<dbReference type="InterPro" id="IPR024975">
    <property type="entry name" value="NOV_C"/>
</dbReference>
<reference evidence="2 3" key="1">
    <citation type="submission" date="2018-01" db="EMBL/GenBank/DDBJ databases">
        <title>Bacillus asahii Genome sequencing and assembly.</title>
        <authorList>
            <person name="Jiang H."/>
            <person name="Feng Y."/>
            <person name="Zhao F."/>
            <person name="Lin X."/>
        </authorList>
    </citation>
    <scope>NUCLEOTIDE SEQUENCE [LARGE SCALE GENOMIC DNA]</scope>
    <source>
        <strain evidence="2 3">OM18</strain>
    </source>
</reference>
<sequence>MNYAVITENDESKWDDQTGILYHFPARYKNKLKTGTKVIYYKGTMTDKKYLSKRLSKKPHYFGIAQIGDIFPDEDNKNQYFAEIEDYIPFIGPIEFKDNNNNYLEEVTRSNHWRDGVREITENTYIKIVQLASFDIKCSFNKDVEVIINEESLPNLESVNPELAHNLLEEKAINNKDVNNTRKKDTKGNRYSNNAKKIGDRAEEVVLKYLRKENMSNIRWVASEGEKPGYDICCQNHEGIEIYIEVKGTTTSKFSEFIITNNELQTSEKLGERFYIYFVTNCLSKNPKIQFIQNPYKKINSNDWGIVPISYKVFLK</sequence>